<feature type="disulfide bond" evidence="9">
    <location>
        <begin position="169"/>
        <end position="178"/>
    </location>
</feature>
<dbReference type="PRINTS" id="PR00176">
    <property type="entry name" value="NANEUSMPORT"/>
</dbReference>
<reference evidence="12" key="1">
    <citation type="submission" date="2022-03" db="EMBL/GenBank/DDBJ databases">
        <authorList>
            <person name="Martin C."/>
        </authorList>
    </citation>
    <scope>NUCLEOTIDE SEQUENCE</scope>
</reference>
<keyword evidence="6 11" id="KW-0472">Membrane</keyword>
<feature type="binding site" evidence="8">
    <location>
        <position position="417"/>
    </location>
    <ligand>
        <name>Na(+)</name>
        <dbReference type="ChEBI" id="CHEBI:29101"/>
        <label>1</label>
    </ligand>
</feature>
<comment type="subcellular location">
    <subcellularLocation>
        <location evidence="1">Membrane</location>
        <topology evidence="1">Multi-pass membrane protein</topology>
    </subcellularLocation>
</comment>
<accession>A0A8S4QAY0</accession>
<dbReference type="PROSITE" id="PS00610">
    <property type="entry name" value="NA_NEUROTRAN_SYMP_1"/>
    <property type="match status" value="1"/>
</dbReference>
<feature type="transmembrane region" description="Helical" evidence="11">
    <location>
        <begin position="441"/>
        <end position="466"/>
    </location>
</feature>
<feature type="binding site" evidence="8">
    <location>
        <position position="67"/>
    </location>
    <ligand>
        <name>Na(+)</name>
        <dbReference type="ChEBI" id="CHEBI:29101"/>
        <label>1</label>
    </ligand>
</feature>
<dbReference type="AlphaFoldDB" id="A0A8S4QAY0"/>
<evidence type="ECO:0000256" key="11">
    <source>
        <dbReference type="SAM" id="Phobius"/>
    </source>
</evidence>
<comment type="similarity">
    <text evidence="2 10">Belongs to the sodium:neurotransmitter symporter (SNF) (TC 2.A.22) family.</text>
</comment>
<feature type="binding site" evidence="8">
    <location>
        <position position="71"/>
    </location>
    <ligand>
        <name>Na(+)</name>
        <dbReference type="ChEBI" id="CHEBI:29101"/>
        <label>1</label>
    </ligand>
</feature>
<dbReference type="PROSITE" id="PS50267">
    <property type="entry name" value="NA_NEUROTRAN_SYMP_3"/>
    <property type="match status" value="1"/>
</dbReference>
<evidence type="ECO:0000313" key="13">
    <source>
        <dbReference type="Proteomes" id="UP000749559"/>
    </source>
</evidence>
<evidence type="ECO:0000256" key="10">
    <source>
        <dbReference type="RuleBase" id="RU003732"/>
    </source>
</evidence>
<feature type="binding site" evidence="8">
    <location>
        <position position="316"/>
    </location>
    <ligand>
        <name>Na(+)</name>
        <dbReference type="ChEBI" id="CHEBI:29101"/>
        <label>1</label>
    </ligand>
</feature>
<dbReference type="GO" id="GO:0005283">
    <property type="term" value="F:amino acid:sodium symporter activity"/>
    <property type="evidence" value="ECO:0007669"/>
    <property type="project" value="TreeGrafter"/>
</dbReference>
<evidence type="ECO:0000256" key="2">
    <source>
        <dbReference type="ARBA" id="ARBA00006459"/>
    </source>
</evidence>
<evidence type="ECO:0000256" key="8">
    <source>
        <dbReference type="PIRSR" id="PIRSR600175-1"/>
    </source>
</evidence>
<feature type="transmembrane region" description="Helical" evidence="11">
    <location>
        <begin position="228"/>
        <end position="248"/>
    </location>
</feature>
<gene>
    <name evidence="12" type="ORF">OFUS_LOCUS24909</name>
</gene>
<keyword evidence="7" id="KW-0325">Glycoprotein</keyword>
<dbReference type="EMBL" id="CAIIXF020000012">
    <property type="protein sequence ID" value="CAH1801088.1"/>
    <property type="molecule type" value="Genomic_DNA"/>
</dbReference>
<dbReference type="PANTHER" id="PTHR11616:SF321">
    <property type="entry name" value="SODIUM-DEPENDENT NUTRIENT AMINO ACID TRANSPORTER 1-RELATED"/>
    <property type="match status" value="1"/>
</dbReference>
<feature type="transmembrane region" description="Helical" evidence="11">
    <location>
        <begin position="472"/>
        <end position="493"/>
    </location>
</feature>
<feature type="binding site" evidence="8">
    <location>
        <position position="66"/>
    </location>
    <ligand>
        <name>Na(+)</name>
        <dbReference type="ChEBI" id="CHEBI:29101"/>
        <label>1</label>
    </ligand>
</feature>
<dbReference type="PANTHER" id="PTHR11616">
    <property type="entry name" value="SODIUM/CHLORIDE DEPENDENT TRANSPORTER"/>
    <property type="match status" value="1"/>
</dbReference>
<feature type="transmembrane region" description="Helical" evidence="11">
    <location>
        <begin position="342"/>
        <end position="367"/>
    </location>
</feature>
<dbReference type="OrthoDB" id="6581954at2759"/>
<dbReference type="PROSITE" id="PS00754">
    <property type="entry name" value="NA_NEUROTRAN_SYMP_2"/>
    <property type="match status" value="1"/>
</dbReference>
<evidence type="ECO:0000256" key="9">
    <source>
        <dbReference type="PIRSR" id="PIRSR600175-2"/>
    </source>
</evidence>
<feature type="transmembrane region" description="Helical" evidence="11">
    <location>
        <begin position="88"/>
        <end position="109"/>
    </location>
</feature>
<keyword evidence="9" id="KW-1015">Disulfide bond</keyword>
<evidence type="ECO:0000256" key="3">
    <source>
        <dbReference type="ARBA" id="ARBA00022448"/>
    </source>
</evidence>
<keyword evidence="3 10" id="KW-0813">Transport</keyword>
<feature type="transmembrane region" description="Helical" evidence="11">
    <location>
        <begin position="313"/>
        <end position="330"/>
    </location>
</feature>
<evidence type="ECO:0000256" key="7">
    <source>
        <dbReference type="ARBA" id="ARBA00023180"/>
    </source>
</evidence>
<evidence type="ECO:0000256" key="6">
    <source>
        <dbReference type="ARBA" id="ARBA00023136"/>
    </source>
</evidence>
<proteinExistence type="inferred from homology"/>
<evidence type="ECO:0000256" key="5">
    <source>
        <dbReference type="ARBA" id="ARBA00022989"/>
    </source>
</evidence>
<protein>
    <recommendedName>
        <fullName evidence="10">Transporter</fullName>
    </recommendedName>
</protein>
<dbReference type="InterPro" id="IPR000175">
    <property type="entry name" value="Na/ntran_symport"/>
</dbReference>
<feature type="transmembrane region" description="Helical" evidence="11">
    <location>
        <begin position="513"/>
        <end position="534"/>
    </location>
</feature>
<evidence type="ECO:0000313" key="12">
    <source>
        <dbReference type="EMBL" id="CAH1801088.1"/>
    </source>
</evidence>
<sequence length="600" mass="67220">MDCCFKKKGLLESEETDPSQNGSDGTRDLHISTETFQTYDSQKTADTERGKWTGRFDFLLSAIGYAVGLGNVWRFPYKCYTNGGAVFLIPYTIMLAFAGLPMFFLELSFGQYASLGPISIWRISPLFTGLGYAMCTLSLIVSVYYNVIIMYTLFYFFASFTSKLPWSDCDNDWNTCACSKTMNIITNATIGGVNCSTLNITKRVSPTEEYWQRYVLEVTPSINETGYIRWQLFLCNVLAWVVVFLCLIKGVKSSGKVVYFTATFPYVILFILMVRGATLPNSLEGVKFYIIPGKDDWKKLLDAKVWGDAAQQIFYSLGPGWGGLITMSSYNKFNNNCYRDALIVSITNCATSVFAGFVIFSVLGFMAGEMGVEVSKVVAHGPGLAFVAYPEGIARMPGAPFWAVLFFFMLFTLGLDSMFTGLEAIVSALTDEFLALRPRKFLVLASICVLGLILGIPCVTQAGMYWVQLLDWYAASHSLFLIVFLEVVVINYVYGYRRFSEDIRTMIGFKPNFYWGACWLVLTPLIILGFLALFRGQLTGETWRRLTSPSPEWGPALVDRTLTPAGQRAKEEHDAKAELAIVNPAMNLNHYDSIQFETHI</sequence>
<evidence type="ECO:0000256" key="4">
    <source>
        <dbReference type="ARBA" id="ARBA00022692"/>
    </source>
</evidence>
<feature type="binding site" evidence="8">
    <location>
        <position position="348"/>
    </location>
    <ligand>
        <name>Na(+)</name>
        <dbReference type="ChEBI" id="CHEBI:29101"/>
        <label>1</label>
    </ligand>
</feature>
<dbReference type="GO" id="GO:0005886">
    <property type="term" value="C:plasma membrane"/>
    <property type="evidence" value="ECO:0007669"/>
    <property type="project" value="TreeGrafter"/>
</dbReference>
<dbReference type="GO" id="GO:0089718">
    <property type="term" value="P:amino acid import across plasma membrane"/>
    <property type="evidence" value="ECO:0007669"/>
    <property type="project" value="TreeGrafter"/>
</dbReference>
<feature type="binding site" evidence="8">
    <location>
        <position position="64"/>
    </location>
    <ligand>
        <name>Na(+)</name>
        <dbReference type="ChEBI" id="CHEBI:29101"/>
        <label>1</label>
    </ligand>
</feature>
<dbReference type="SUPFAM" id="SSF161070">
    <property type="entry name" value="SNF-like"/>
    <property type="match status" value="1"/>
</dbReference>
<dbReference type="Proteomes" id="UP000749559">
    <property type="component" value="Unassembled WGS sequence"/>
</dbReference>
<feature type="binding site" evidence="8">
    <location>
        <position position="416"/>
    </location>
    <ligand>
        <name>Na(+)</name>
        <dbReference type="ChEBI" id="CHEBI:29101"/>
        <label>1</label>
    </ligand>
</feature>
<dbReference type="GO" id="GO:0046872">
    <property type="term" value="F:metal ion binding"/>
    <property type="evidence" value="ECO:0007669"/>
    <property type="project" value="UniProtKB-KW"/>
</dbReference>
<name>A0A8S4QAY0_OWEFU</name>
<organism evidence="12 13">
    <name type="scientific">Owenia fusiformis</name>
    <name type="common">Polychaete worm</name>
    <dbReference type="NCBI Taxonomy" id="6347"/>
    <lineage>
        <taxon>Eukaryota</taxon>
        <taxon>Metazoa</taxon>
        <taxon>Spiralia</taxon>
        <taxon>Lophotrochozoa</taxon>
        <taxon>Annelida</taxon>
        <taxon>Polychaeta</taxon>
        <taxon>Sedentaria</taxon>
        <taxon>Canalipalpata</taxon>
        <taxon>Sabellida</taxon>
        <taxon>Oweniida</taxon>
        <taxon>Oweniidae</taxon>
        <taxon>Owenia</taxon>
    </lineage>
</organism>
<feature type="binding site" evidence="8">
    <location>
        <position position="413"/>
    </location>
    <ligand>
        <name>Na(+)</name>
        <dbReference type="ChEBI" id="CHEBI:29101"/>
        <label>1</label>
    </ligand>
</feature>
<evidence type="ECO:0000256" key="1">
    <source>
        <dbReference type="ARBA" id="ARBA00004141"/>
    </source>
</evidence>
<keyword evidence="5 11" id="KW-1133">Transmembrane helix</keyword>
<dbReference type="Pfam" id="PF00209">
    <property type="entry name" value="SNF"/>
    <property type="match status" value="1"/>
</dbReference>
<keyword evidence="13" id="KW-1185">Reference proteome</keyword>
<dbReference type="InterPro" id="IPR037272">
    <property type="entry name" value="SNS_sf"/>
</dbReference>
<keyword evidence="8" id="KW-0479">Metal-binding</keyword>
<keyword evidence="4 10" id="KW-0812">Transmembrane</keyword>
<keyword evidence="10" id="KW-0769">Symport</keyword>
<feature type="transmembrane region" description="Helical" evidence="11">
    <location>
        <begin position="130"/>
        <end position="158"/>
    </location>
</feature>
<feature type="transmembrane region" description="Helical" evidence="11">
    <location>
        <begin position="401"/>
        <end position="429"/>
    </location>
</feature>
<feature type="transmembrane region" description="Helical" evidence="11">
    <location>
        <begin position="257"/>
        <end position="277"/>
    </location>
</feature>
<comment type="caution">
    <text evidence="12">The sequence shown here is derived from an EMBL/GenBank/DDBJ whole genome shotgun (WGS) entry which is preliminary data.</text>
</comment>
<keyword evidence="8" id="KW-0915">Sodium</keyword>